<evidence type="ECO:0000256" key="1">
    <source>
        <dbReference type="SAM" id="Phobius"/>
    </source>
</evidence>
<feature type="transmembrane region" description="Helical" evidence="1">
    <location>
        <begin position="37"/>
        <end position="58"/>
    </location>
</feature>
<accession>A0A6C0DEG4</accession>
<keyword evidence="1" id="KW-0812">Transmembrane</keyword>
<protein>
    <submittedName>
        <fullName evidence="2">Uncharacterized protein</fullName>
    </submittedName>
</protein>
<evidence type="ECO:0000313" key="2">
    <source>
        <dbReference type="EMBL" id="QHT13975.1"/>
    </source>
</evidence>
<feature type="transmembrane region" description="Helical" evidence="1">
    <location>
        <begin position="168"/>
        <end position="188"/>
    </location>
</feature>
<keyword evidence="1" id="KW-0472">Membrane</keyword>
<feature type="transmembrane region" description="Helical" evidence="1">
    <location>
        <begin position="125"/>
        <end position="143"/>
    </location>
</feature>
<proteinExistence type="predicted"/>
<dbReference type="EMBL" id="MN739578">
    <property type="protein sequence ID" value="QHT13975.1"/>
    <property type="molecule type" value="Genomic_DNA"/>
</dbReference>
<organism evidence="2">
    <name type="scientific">viral metagenome</name>
    <dbReference type="NCBI Taxonomy" id="1070528"/>
    <lineage>
        <taxon>unclassified sequences</taxon>
        <taxon>metagenomes</taxon>
        <taxon>organismal metagenomes</taxon>
    </lineage>
</organism>
<sequence>MSESITTESVGILNYLAFFILYIICFVFIYKKNTEYIGFTVLLVINIAVMLYTTSQLMDIFQRSKYFVEMIASFSVIVGIVFHTILIIFILMVANNLNSKNIKKYGTPFILPEKYKKKLELIKRLMISSFCLGSVILFVIFNYNNRLNTNFLTIITKLEFKTVFESKTLFLTLAASLALIGISAYQIFEGDGFSKLSRQQLMDKEK</sequence>
<feature type="transmembrane region" description="Helical" evidence="1">
    <location>
        <begin position="12"/>
        <end position="30"/>
    </location>
</feature>
<dbReference type="AlphaFoldDB" id="A0A6C0DEG4"/>
<reference evidence="2" key="1">
    <citation type="journal article" date="2020" name="Nature">
        <title>Giant virus diversity and host interactions through global metagenomics.</title>
        <authorList>
            <person name="Schulz F."/>
            <person name="Roux S."/>
            <person name="Paez-Espino D."/>
            <person name="Jungbluth S."/>
            <person name="Walsh D.A."/>
            <person name="Denef V.J."/>
            <person name="McMahon K.D."/>
            <person name="Konstantinidis K.T."/>
            <person name="Eloe-Fadrosh E.A."/>
            <person name="Kyrpides N.C."/>
            <person name="Woyke T."/>
        </authorList>
    </citation>
    <scope>NUCLEOTIDE SEQUENCE</scope>
    <source>
        <strain evidence="2">GVMAG-M-3300023174-134</strain>
    </source>
</reference>
<feature type="transmembrane region" description="Helical" evidence="1">
    <location>
        <begin position="70"/>
        <end position="94"/>
    </location>
</feature>
<keyword evidence="1" id="KW-1133">Transmembrane helix</keyword>
<name>A0A6C0DEG4_9ZZZZ</name>